<keyword evidence="5" id="KW-0539">Nucleus</keyword>
<accession>A0AAW2NXL8</accession>
<dbReference type="GO" id="GO:0042393">
    <property type="term" value="F:histone binding"/>
    <property type="evidence" value="ECO:0007669"/>
    <property type="project" value="TreeGrafter"/>
</dbReference>
<evidence type="ECO:0000256" key="4">
    <source>
        <dbReference type="ARBA" id="ARBA00023067"/>
    </source>
</evidence>
<keyword evidence="2" id="KW-0132">Cell division</keyword>
<organism evidence="9">
    <name type="scientific">Sesamum angustifolium</name>
    <dbReference type="NCBI Taxonomy" id="2727405"/>
    <lineage>
        <taxon>Eukaryota</taxon>
        <taxon>Viridiplantae</taxon>
        <taxon>Streptophyta</taxon>
        <taxon>Embryophyta</taxon>
        <taxon>Tracheophyta</taxon>
        <taxon>Spermatophyta</taxon>
        <taxon>Magnoliopsida</taxon>
        <taxon>eudicotyledons</taxon>
        <taxon>Gunneridae</taxon>
        <taxon>Pentapetalae</taxon>
        <taxon>asterids</taxon>
        <taxon>lamiids</taxon>
        <taxon>Lamiales</taxon>
        <taxon>Pedaliaceae</taxon>
        <taxon>Sesamum</taxon>
    </lineage>
</organism>
<feature type="domain" description="Condensin complex subunit 1 C-terminal" evidence="8">
    <location>
        <begin position="914"/>
        <end position="1089"/>
    </location>
</feature>
<dbReference type="InterPro" id="IPR016024">
    <property type="entry name" value="ARM-type_fold"/>
</dbReference>
<evidence type="ECO:0000256" key="3">
    <source>
        <dbReference type="ARBA" id="ARBA00022776"/>
    </source>
</evidence>
<dbReference type="InterPro" id="IPR032682">
    <property type="entry name" value="Cnd1_C"/>
</dbReference>
<evidence type="ECO:0000256" key="1">
    <source>
        <dbReference type="ARBA" id="ARBA00004123"/>
    </source>
</evidence>
<feature type="region of interest" description="Disordered" evidence="7">
    <location>
        <begin position="1235"/>
        <end position="1258"/>
    </location>
</feature>
<dbReference type="PANTHER" id="PTHR14222:SF1">
    <property type="entry name" value="CONDENSIN-2 COMPLEX SUBUNIT D3"/>
    <property type="match status" value="1"/>
</dbReference>
<evidence type="ECO:0000256" key="2">
    <source>
        <dbReference type="ARBA" id="ARBA00022618"/>
    </source>
</evidence>
<reference evidence="9" key="2">
    <citation type="journal article" date="2024" name="Plant">
        <title>Genomic evolution and insights into agronomic trait innovations of Sesamum species.</title>
        <authorList>
            <person name="Miao H."/>
            <person name="Wang L."/>
            <person name="Qu L."/>
            <person name="Liu H."/>
            <person name="Sun Y."/>
            <person name="Le M."/>
            <person name="Wang Q."/>
            <person name="Wei S."/>
            <person name="Zheng Y."/>
            <person name="Lin W."/>
            <person name="Duan Y."/>
            <person name="Cao H."/>
            <person name="Xiong S."/>
            <person name="Wang X."/>
            <person name="Wei L."/>
            <person name="Li C."/>
            <person name="Ma Q."/>
            <person name="Ju M."/>
            <person name="Zhao R."/>
            <person name="Li G."/>
            <person name="Mu C."/>
            <person name="Tian Q."/>
            <person name="Mei H."/>
            <person name="Zhang T."/>
            <person name="Gao T."/>
            <person name="Zhang H."/>
        </authorList>
    </citation>
    <scope>NUCLEOTIDE SEQUENCE</scope>
    <source>
        <strain evidence="9">G01</strain>
    </source>
</reference>
<evidence type="ECO:0000256" key="5">
    <source>
        <dbReference type="ARBA" id="ARBA00023242"/>
    </source>
</evidence>
<evidence type="ECO:0000259" key="8">
    <source>
        <dbReference type="Pfam" id="PF12717"/>
    </source>
</evidence>
<dbReference type="InterPro" id="IPR026971">
    <property type="entry name" value="CND1/NCAPD3"/>
</dbReference>
<dbReference type="GO" id="GO:0051301">
    <property type="term" value="P:cell division"/>
    <property type="evidence" value="ECO:0007669"/>
    <property type="project" value="UniProtKB-KW"/>
</dbReference>
<dbReference type="GO" id="GO:0005634">
    <property type="term" value="C:nucleus"/>
    <property type="evidence" value="ECO:0007669"/>
    <property type="project" value="UniProtKB-SubCell"/>
</dbReference>
<sequence>MDEIIARIVTNVESQLPVSQSFLRDLETLLDFTLNTNDTIDLENFYNELSSRNLSLSLLTNAISSAMDSGLSSRNSILASKVYLSLLLSPNAPVFTLFTPMAFLSLLRAIRLAIKKPSFASGEGSVPPSLGRKKRGRRNIGGNKNRVENRDSVESEAEEGGYDVKDLFFLLDRLEMVMGLVHLDRFPDCLKALVQAVCEIPTTAVEFWGNLVSFRKLCELCARVLSEALRAEHGKQEDTAAVVLKALAPLVLLSKSQIRSFALGFVVNDMVGMCECSSDIKIAVTNMPKYLVQRAPEKAEPRALAVDSIMEIVKALDFEFQSEFADYIIKMSQGKGQFRLLAVDLVPVFITSLRGPLGFDMVDGVENSWGMRLLEALVQRCSDSTAGIRARALTNLAQVVASLSGNEKSRAVLKEVMGFGCEGTYGINKILKLRCMDEKAAVRKAALLLISKLTALLGGELDEELLKTVGMACSDPLVSIRKVAISALSEAFRTYSSSLVTRVWVHSIPRLISDNETSIQEECENLFSELVVARISRAGLSCSANYDSFPRETNSKGNNLDTESELLYPEGLLPLLKEISDGEVSPWVKKICLSLGRKKKLQTKIATALQNIIRTSESLWLNHSLPIEKWTAPAGAWFLLSEVSAFLPKVVDWEFLHHHWVLLDKYKPVSELQSPSQQGFADEEMVDVEPSSVAWVGDRVFLLQTISNVSMELPPGPAADLAQNFLKRLEGFNMHSTEVNAHVKALRTLCKRKALNLEEADYLVMRWVNQLQSKASQVLDLYMSKISDANKENTLLTPQTTISQKERRTADSVSKLLAQAIIATYTIGSLVIVCPSVNLKTIVPTIHTIITSRSSDPKSSKPPGLPVSVKQSAPSLYIQAWLTMGKICLVDGKLAKRYLPLFVQELEKSDCAALRNNIVVMMADFCVRYTAMIDCYMSKITKCLRDPCELVRRQTFILLSRLLQRDYVKWRGVLFLRFLLCLVDDSEKIRQLADFLFGNILKAKAPLLAYNSFVEAIFVLNDCNAHTGHSNSNSSRNESRLFSIRGNDENSRSQRMHIYSTLLKQMAPEHLLATFAKVCAEILAAASDGMLSLEDSGGQSVLQDAFLILSSKEIRIQSNQGSSSDAADIEEGGDTGGASTAASKGRAITQAVRKGLIQNAIPIFIELKRLLESKNSPLIGSLMDCLRILLKDYKNEIDDILFADRQLQKELIYDMQKYESMKAKNTAADAVATMQRSEAHRSPRVTKEPSSNAVKGKLPKELHSNSKVASAVADAVAAATARSVLREINAGASTPLSAMSVPKLKSWTGQPPGTATTGGGRPTELIESLRRRQSFDSDDDS</sequence>
<dbReference type="Gene3D" id="1.25.10.10">
    <property type="entry name" value="Leucine-rich Repeat Variant"/>
    <property type="match status" value="1"/>
</dbReference>
<feature type="region of interest" description="Disordered" evidence="7">
    <location>
        <begin position="1119"/>
        <end position="1142"/>
    </location>
</feature>
<protein>
    <submittedName>
        <fullName evidence="9">Condensin-2 complex subunit D3</fullName>
    </submittedName>
</protein>
<keyword evidence="3" id="KW-0498">Mitosis</keyword>
<keyword evidence="6" id="KW-0131">Cell cycle</keyword>
<dbReference type="GO" id="GO:0007076">
    <property type="term" value="P:mitotic chromosome condensation"/>
    <property type="evidence" value="ECO:0007669"/>
    <property type="project" value="InterPro"/>
</dbReference>
<dbReference type="InterPro" id="IPR011989">
    <property type="entry name" value="ARM-like"/>
</dbReference>
<gene>
    <name evidence="9" type="ORF">Sangu_1094000</name>
</gene>
<dbReference type="EMBL" id="JACGWK010000006">
    <property type="protein sequence ID" value="KAL0348662.1"/>
    <property type="molecule type" value="Genomic_DNA"/>
</dbReference>
<comment type="subcellular location">
    <subcellularLocation>
        <location evidence="1">Nucleus</location>
    </subcellularLocation>
</comment>
<comment type="caution">
    <text evidence="9">The sequence shown here is derived from an EMBL/GenBank/DDBJ whole genome shotgun (WGS) entry which is preliminary data.</text>
</comment>
<dbReference type="PANTHER" id="PTHR14222">
    <property type="entry name" value="CONDENSIN"/>
    <property type="match status" value="1"/>
</dbReference>
<name>A0AAW2NXL8_9LAMI</name>
<keyword evidence="4" id="KW-0226">DNA condensation</keyword>
<dbReference type="Pfam" id="PF12717">
    <property type="entry name" value="Cnd1"/>
    <property type="match status" value="1"/>
</dbReference>
<feature type="compositionally biased region" description="Basic and acidic residues" evidence="7">
    <location>
        <begin position="1237"/>
        <end position="1247"/>
    </location>
</feature>
<dbReference type="GO" id="GO:0000779">
    <property type="term" value="C:condensed chromosome, centromeric region"/>
    <property type="evidence" value="ECO:0007669"/>
    <property type="project" value="TreeGrafter"/>
</dbReference>
<evidence type="ECO:0000256" key="6">
    <source>
        <dbReference type="ARBA" id="ARBA00023306"/>
    </source>
</evidence>
<evidence type="ECO:0000256" key="7">
    <source>
        <dbReference type="SAM" id="MobiDB-lite"/>
    </source>
</evidence>
<reference evidence="9" key="1">
    <citation type="submission" date="2020-06" db="EMBL/GenBank/DDBJ databases">
        <authorList>
            <person name="Li T."/>
            <person name="Hu X."/>
            <person name="Zhang T."/>
            <person name="Song X."/>
            <person name="Zhang H."/>
            <person name="Dai N."/>
            <person name="Sheng W."/>
            <person name="Hou X."/>
            <person name="Wei L."/>
        </authorList>
    </citation>
    <scope>NUCLEOTIDE SEQUENCE</scope>
    <source>
        <strain evidence="9">G01</strain>
        <tissue evidence="9">Leaf</tissue>
    </source>
</reference>
<evidence type="ECO:0000313" key="9">
    <source>
        <dbReference type="EMBL" id="KAL0348662.1"/>
    </source>
</evidence>
<feature type="region of interest" description="Disordered" evidence="7">
    <location>
        <begin position="1302"/>
        <end position="1341"/>
    </location>
</feature>
<proteinExistence type="predicted"/>
<dbReference type="GO" id="GO:0010032">
    <property type="term" value="P:meiotic chromosome condensation"/>
    <property type="evidence" value="ECO:0007669"/>
    <property type="project" value="TreeGrafter"/>
</dbReference>
<dbReference type="GO" id="GO:0000796">
    <property type="term" value="C:condensin complex"/>
    <property type="evidence" value="ECO:0007669"/>
    <property type="project" value="TreeGrafter"/>
</dbReference>
<dbReference type="SUPFAM" id="SSF48371">
    <property type="entry name" value="ARM repeat"/>
    <property type="match status" value="1"/>
</dbReference>
<feature type="region of interest" description="Disordered" evidence="7">
    <location>
        <begin position="120"/>
        <end position="155"/>
    </location>
</feature>